<reference evidence="3" key="1">
    <citation type="submission" date="2017-06" db="EMBL/GenBank/DDBJ databases">
        <title>Herbaspirillum phytohormonus sp. nov., isolated from the root nodule of Robinia pseudoacacia in lead-zinc mine.</title>
        <authorList>
            <person name="Fan M."/>
            <person name="Lin Y."/>
        </authorList>
    </citation>
    <scope>NUCLEOTIDE SEQUENCE [LARGE SCALE GENOMIC DNA]</scope>
    <source>
        <strain evidence="3">SC-089</strain>
    </source>
</reference>
<dbReference type="PROSITE" id="PS51819">
    <property type="entry name" value="VOC"/>
    <property type="match status" value="1"/>
</dbReference>
<dbReference type="AlphaFoldDB" id="A0A225LWC8"/>
<dbReference type="EMBL" id="NJIH01000020">
    <property type="protein sequence ID" value="OWT53568.1"/>
    <property type="molecule type" value="Genomic_DNA"/>
</dbReference>
<dbReference type="Gene3D" id="3.10.180.10">
    <property type="entry name" value="2,3-Dihydroxybiphenyl 1,2-Dioxygenase, domain 1"/>
    <property type="match status" value="1"/>
</dbReference>
<keyword evidence="2" id="KW-0560">Oxidoreductase</keyword>
<dbReference type="GO" id="GO:0051213">
    <property type="term" value="F:dioxygenase activity"/>
    <property type="evidence" value="ECO:0007669"/>
    <property type="project" value="UniProtKB-KW"/>
</dbReference>
<dbReference type="Proteomes" id="UP000214603">
    <property type="component" value="Unassembled WGS sequence"/>
</dbReference>
<dbReference type="InterPro" id="IPR029068">
    <property type="entry name" value="Glyas_Bleomycin-R_OHBP_Dase"/>
</dbReference>
<comment type="caution">
    <text evidence="2">The sequence shown here is derived from an EMBL/GenBank/DDBJ whole genome shotgun (WGS) entry which is preliminary data.</text>
</comment>
<accession>A0A225LWC8</accession>
<gene>
    <name evidence="2" type="ORF">CEY11_24205</name>
</gene>
<protein>
    <submittedName>
        <fullName evidence="2">Extradiol dioxygenase</fullName>
    </submittedName>
</protein>
<evidence type="ECO:0000259" key="1">
    <source>
        <dbReference type="PROSITE" id="PS51819"/>
    </source>
</evidence>
<organism evidence="2 3">
    <name type="scientific">Candidimonas nitroreducens</name>
    <dbReference type="NCBI Taxonomy" id="683354"/>
    <lineage>
        <taxon>Bacteria</taxon>
        <taxon>Pseudomonadati</taxon>
        <taxon>Pseudomonadota</taxon>
        <taxon>Betaproteobacteria</taxon>
        <taxon>Burkholderiales</taxon>
        <taxon>Alcaligenaceae</taxon>
        <taxon>Candidimonas</taxon>
    </lineage>
</organism>
<sequence length="162" mass="17998">MCGESPARGGRAADPRCAIRSAVMSMLIKHISVNVTDLEQARAFYEEVCGYRHVRTAHTTGFDGDHISCHLTDGNLDLTLLYYGEGGGSEKSPNAQPHIHHFGMEVENPDEFIQKVESWGGKVISPPGDVRVKFRIPNLPMLEIVPAGRWTKPIRKLMEKDT</sequence>
<keyword evidence="3" id="KW-1185">Reference proteome</keyword>
<dbReference type="InterPro" id="IPR004360">
    <property type="entry name" value="Glyas_Fos-R_dOase_dom"/>
</dbReference>
<proteinExistence type="predicted"/>
<keyword evidence="2" id="KW-0223">Dioxygenase</keyword>
<dbReference type="SUPFAM" id="SSF54593">
    <property type="entry name" value="Glyoxalase/Bleomycin resistance protein/Dihydroxybiphenyl dioxygenase"/>
    <property type="match status" value="1"/>
</dbReference>
<name>A0A225LWC8_9BURK</name>
<evidence type="ECO:0000313" key="2">
    <source>
        <dbReference type="EMBL" id="OWT53568.1"/>
    </source>
</evidence>
<dbReference type="InterPro" id="IPR037523">
    <property type="entry name" value="VOC_core"/>
</dbReference>
<feature type="domain" description="VOC" evidence="1">
    <location>
        <begin position="27"/>
        <end position="162"/>
    </location>
</feature>
<evidence type="ECO:0000313" key="3">
    <source>
        <dbReference type="Proteomes" id="UP000214603"/>
    </source>
</evidence>
<dbReference type="Pfam" id="PF00903">
    <property type="entry name" value="Glyoxalase"/>
    <property type="match status" value="1"/>
</dbReference>
<dbReference type="CDD" id="cd06587">
    <property type="entry name" value="VOC"/>
    <property type="match status" value="1"/>
</dbReference>